<dbReference type="Gene3D" id="3.30.70.1440">
    <property type="entry name" value="Multidrug efflux transporter AcrB pore domain"/>
    <property type="match status" value="1"/>
</dbReference>
<sequence>IALADPDVAMIPAFAGFNALQLVNTPNIENSYVILKPFHERKRSANQIVADLNAKFSAGIQGAFPYALLPPPIQGLGNGSGYSLYLEDRAGLGYGALQNAITAFQGAVAQTPGMTFPVSSYQANIPQLEVKV</sequence>
<dbReference type="AlphaFoldDB" id="X1GXF3"/>
<accession>X1GXF3</accession>
<dbReference type="InterPro" id="IPR001036">
    <property type="entry name" value="Acrflvin-R"/>
</dbReference>
<reference evidence="1" key="1">
    <citation type="journal article" date="2014" name="Front. Microbiol.">
        <title>High frequency of phylogenetically diverse reductive dehalogenase-homologous genes in deep subseafloor sedimentary metagenomes.</title>
        <authorList>
            <person name="Kawai M."/>
            <person name="Futagami T."/>
            <person name="Toyoda A."/>
            <person name="Takaki Y."/>
            <person name="Nishi S."/>
            <person name="Hori S."/>
            <person name="Arai W."/>
            <person name="Tsubouchi T."/>
            <person name="Morono Y."/>
            <person name="Uchiyama I."/>
            <person name="Ito T."/>
            <person name="Fujiyama A."/>
            <person name="Inagaki F."/>
            <person name="Takami H."/>
        </authorList>
    </citation>
    <scope>NUCLEOTIDE SEQUENCE</scope>
    <source>
        <strain evidence="1">Expedition CK06-06</strain>
    </source>
</reference>
<name>X1GXF3_9ZZZZ</name>
<feature type="non-terminal residue" evidence="1">
    <location>
        <position position="132"/>
    </location>
</feature>
<dbReference type="EMBL" id="BARU01014869">
    <property type="protein sequence ID" value="GAH37698.1"/>
    <property type="molecule type" value="Genomic_DNA"/>
</dbReference>
<dbReference type="Pfam" id="PF00873">
    <property type="entry name" value="ACR_tran"/>
    <property type="match status" value="1"/>
</dbReference>
<gene>
    <name evidence="1" type="ORF">S03H2_25966</name>
</gene>
<dbReference type="GO" id="GO:0022857">
    <property type="term" value="F:transmembrane transporter activity"/>
    <property type="evidence" value="ECO:0007669"/>
    <property type="project" value="InterPro"/>
</dbReference>
<proteinExistence type="predicted"/>
<evidence type="ECO:0000313" key="1">
    <source>
        <dbReference type="EMBL" id="GAH37698.1"/>
    </source>
</evidence>
<comment type="caution">
    <text evidence="1">The sequence shown here is derived from an EMBL/GenBank/DDBJ whole genome shotgun (WGS) entry which is preliminary data.</text>
</comment>
<evidence type="ECO:0008006" key="2">
    <source>
        <dbReference type="Google" id="ProtNLM"/>
    </source>
</evidence>
<dbReference type="SUPFAM" id="SSF82693">
    <property type="entry name" value="Multidrug efflux transporter AcrB pore domain, PN1, PN2, PC1 and PC2 subdomains"/>
    <property type="match status" value="2"/>
</dbReference>
<dbReference type="Gene3D" id="3.30.70.1430">
    <property type="entry name" value="Multidrug efflux transporter AcrB pore domain"/>
    <property type="match status" value="1"/>
</dbReference>
<feature type="non-terminal residue" evidence="1">
    <location>
        <position position="1"/>
    </location>
</feature>
<protein>
    <recommendedName>
        <fullName evidence="2">Acriflavin resistance protein</fullName>
    </recommendedName>
</protein>
<organism evidence="1">
    <name type="scientific">marine sediment metagenome</name>
    <dbReference type="NCBI Taxonomy" id="412755"/>
    <lineage>
        <taxon>unclassified sequences</taxon>
        <taxon>metagenomes</taxon>
        <taxon>ecological metagenomes</taxon>
    </lineage>
</organism>
<dbReference type="GO" id="GO:0016020">
    <property type="term" value="C:membrane"/>
    <property type="evidence" value="ECO:0007669"/>
    <property type="project" value="InterPro"/>
</dbReference>